<keyword evidence="3" id="KW-0936">Ethylene signaling pathway</keyword>
<dbReference type="GO" id="GO:0003700">
    <property type="term" value="F:DNA-binding transcription factor activity"/>
    <property type="evidence" value="ECO:0007669"/>
    <property type="project" value="InterPro"/>
</dbReference>
<dbReference type="PANTHER" id="PTHR33305:SF53">
    <property type="entry name" value="ETHYLENE INSENSITIVE 3-LIKE 1 PROTEIN"/>
    <property type="match status" value="1"/>
</dbReference>
<dbReference type="GO" id="GO:0000976">
    <property type="term" value="F:transcription cis-regulatory region binding"/>
    <property type="evidence" value="ECO:0007669"/>
    <property type="project" value="UniProtKB-ARBA"/>
</dbReference>
<dbReference type="InterPro" id="IPR047091">
    <property type="entry name" value="EIN3-like_DNA-bd"/>
</dbReference>
<feature type="region of interest" description="Disordered" evidence="6">
    <location>
        <begin position="455"/>
        <end position="474"/>
    </location>
</feature>
<dbReference type="GO" id="GO:0005634">
    <property type="term" value="C:nucleus"/>
    <property type="evidence" value="ECO:0007669"/>
    <property type="project" value="UniProtKB-SubCell"/>
</dbReference>
<organism evidence="8">
    <name type="scientific">Dianthus caryophyllus</name>
    <name type="common">Carnation</name>
    <name type="synonym">Clove pink</name>
    <dbReference type="NCBI Taxonomy" id="3570"/>
    <lineage>
        <taxon>Eukaryota</taxon>
        <taxon>Viridiplantae</taxon>
        <taxon>Streptophyta</taxon>
        <taxon>Embryophyta</taxon>
        <taxon>Tracheophyta</taxon>
        <taxon>Spermatophyta</taxon>
        <taxon>Magnoliopsida</taxon>
        <taxon>eudicotyledons</taxon>
        <taxon>Gunneridae</taxon>
        <taxon>Pentapetalae</taxon>
        <taxon>Caryophyllales</taxon>
        <taxon>Caryophyllaceae</taxon>
        <taxon>Caryophylleae</taxon>
        <taxon>Dianthus</taxon>
    </lineage>
</organism>
<dbReference type="FunFam" id="1.10.3180.10:FF:000001">
    <property type="entry name" value="Ethylene insensitive 3-like 1"/>
    <property type="match status" value="1"/>
</dbReference>
<dbReference type="AlphaFoldDB" id="Q5QCN0"/>
<evidence type="ECO:0000256" key="1">
    <source>
        <dbReference type="ARBA" id="ARBA00004123"/>
    </source>
</evidence>
<evidence type="ECO:0000256" key="4">
    <source>
        <dbReference type="ARBA" id="ARBA00023125"/>
    </source>
</evidence>
<evidence type="ECO:0000256" key="2">
    <source>
        <dbReference type="ARBA" id="ARBA00009416"/>
    </source>
</evidence>
<comment type="subcellular location">
    <subcellularLocation>
        <location evidence="1">Nucleus</location>
    </subcellularLocation>
</comment>
<reference evidence="8" key="1">
    <citation type="journal article" date="2005" name="J. Exp. Bot.">
        <title>Transcriptional regulation of three EIN3-like genes of carnation (Dianthus caryophyllus L. cv. Improved White Sim) during flower development and upon wounding, pollination, and ethylene exposure.</title>
        <authorList>
            <person name="Iordachescu M."/>
            <person name="Verlinden S."/>
        </authorList>
    </citation>
    <scope>NUCLEOTIDE SEQUENCE</scope>
</reference>
<keyword evidence="4" id="KW-0238">DNA-binding</keyword>
<evidence type="ECO:0000256" key="3">
    <source>
        <dbReference type="ARBA" id="ARBA00022745"/>
    </source>
</evidence>
<dbReference type="Gene3D" id="1.10.3180.10">
    <property type="entry name" value="DNA-binding domain of EIN3-like"/>
    <property type="match status" value="2"/>
</dbReference>
<sequence length="704" mass="78464">MGLFENMGYCTNSEFPPAQTAFGVEERERECEECSDDDVDVEELEQRMWRDKMLLRRLKEQTKDKCATEVDCGKKHQSQEQARRKKMSRAQDGILKYMLKMMEVCNAQGFVYGIIPEKGKPVSGASDNLRAWWKEKVRFDRNGPAAIAKYQADHSVPGMDEDCSATGSTPHTLHELQDTTLGSLLSALMQHCDPPQRRFPLEKGIPPPWWPVGDEEWWPQLGIPNDQGPPPYKKPHDLKKAWKVSVLTAVIKHMFPDIAKIRKLVRQSKGLQDKMTAKESATWLAIINQEDSLARQLYPYRCPPPLPCGNGFLVVGDASDYDVDGVGPDLVSDIEECKPRSNNGFDFQVCSEGEKFTANPMNMITPAIKGEAVDASFDFPQKRKQPSSESQLANEKKVFICENSRCPYSGSRLGFPDRISRHNHQLNCPFRVNSTRRVDIGTFLNTIEKLPSLESSNLTSSVAPQSETPSTSTISASGLGIPEYGQKFIANLISVYDSNLQPNENFNLGTGIASETSDLMQKNMLLNMDGTTAGNFNDHKQTQLQPQSLNDRDFFTLEGMIGDNASRGMNNAGATESSNFRTVTGSAVASKAKNVIHSPTKNAASREQTSFINQGITQTAQDRMDYHFHGQAAKLGDNFSRGSNVSGFVYETDGTQQQQLDQCRTFNSSFVMPLNEDAADFGFNSPFNLDFESLLTPDSSVWNI</sequence>
<dbReference type="SUPFAM" id="SSF116768">
    <property type="entry name" value="DNA-binding domain of EIN3-like"/>
    <property type="match status" value="1"/>
</dbReference>
<evidence type="ECO:0000256" key="6">
    <source>
        <dbReference type="SAM" id="MobiDB-lite"/>
    </source>
</evidence>
<dbReference type="GO" id="GO:0009873">
    <property type="term" value="P:ethylene-activated signaling pathway"/>
    <property type="evidence" value="ECO:0007669"/>
    <property type="project" value="UniProtKB-KW"/>
</dbReference>
<dbReference type="Pfam" id="PF04873">
    <property type="entry name" value="EIN3_DNA-bd"/>
    <property type="match status" value="1"/>
</dbReference>
<comment type="similarity">
    <text evidence="2">Belongs to the EIN3 family.</text>
</comment>
<evidence type="ECO:0000313" key="8">
    <source>
        <dbReference type="EMBL" id="AAV68142.1"/>
    </source>
</evidence>
<dbReference type="InterPro" id="IPR023278">
    <property type="entry name" value="Ethylene_insens-like_DNA-bd"/>
</dbReference>
<dbReference type="EMBL" id="AY728193">
    <property type="protein sequence ID" value="AAV68142.1"/>
    <property type="molecule type" value="mRNA"/>
</dbReference>
<keyword evidence="5" id="KW-0539">Nucleus</keyword>
<dbReference type="FunFam" id="1.10.3180.10:FF:000002">
    <property type="entry name" value="Ethylene insensitive 3-like 1"/>
    <property type="match status" value="1"/>
</dbReference>
<evidence type="ECO:0000259" key="7">
    <source>
        <dbReference type="Pfam" id="PF04873"/>
    </source>
</evidence>
<evidence type="ECO:0000256" key="5">
    <source>
        <dbReference type="ARBA" id="ARBA00023242"/>
    </source>
</evidence>
<feature type="domain" description="Ethylene insensitive 3-like DNA-binding" evidence="7">
    <location>
        <begin position="42"/>
        <end position="291"/>
    </location>
</feature>
<name>Q5QCN0_DIACA</name>
<dbReference type="PANTHER" id="PTHR33305">
    <property type="entry name" value="ETHYLENE INSENSITIVE 3-LIKE 2 PROTEIN"/>
    <property type="match status" value="1"/>
</dbReference>
<dbReference type="InterPro" id="IPR006957">
    <property type="entry name" value="EIN3"/>
</dbReference>
<protein>
    <submittedName>
        <fullName evidence="8">Ethylene insensitive 3-like 4</fullName>
    </submittedName>
</protein>
<accession>Q5QCN0</accession>
<proteinExistence type="evidence at transcript level"/>